<sequence length="434" mass="49304">MDTAKEKELLQTHQYWVASFMEDSSLDELDSILSHDIMGYGTTQDEKIFGREAVKNIIEIGRQQRRLFDNYRYDLEIVKKQISKKSDAAVIIAEINVSYSIDRNETLLPLRISTVFYYDEQWKVTHWHGSLGVKTDGDTWHQNEWQCEKERLQKLVDEQTAKLKKSLENLKATQSQLIQSEKMASLGELTAGIAHEIQNPLNFVNNFSEVNTELIEEMQEELKAGNTEEAISISDDIKENQKKINHHGRRADAIVKGMLQHSRNNTSDKEATNINALADEYLRLSYHGLRAKDKSFNAKLETDFDKSLGSVNIVAQDIGRVILNLITNAFYVVKKKKEQQKEGYEPTVSVYTKKKKDTITISVKDNGNGIPLAIKEKIFQPFFTTKPSGEGTGLGLSLSYDIVKAHGGELKVETHEGMGTEFTIILPNTEITKK</sequence>
<evidence type="ECO:0000313" key="6">
    <source>
        <dbReference type="EMBL" id="MBD0849281.1"/>
    </source>
</evidence>
<evidence type="ECO:0000256" key="4">
    <source>
        <dbReference type="SAM" id="Coils"/>
    </source>
</evidence>
<organism evidence="6 7">
    <name type="scientific">Maribacter arenosus</name>
    <dbReference type="NCBI Taxonomy" id="1854708"/>
    <lineage>
        <taxon>Bacteria</taxon>
        <taxon>Pseudomonadati</taxon>
        <taxon>Bacteroidota</taxon>
        <taxon>Flavobacteriia</taxon>
        <taxon>Flavobacteriales</taxon>
        <taxon>Flavobacteriaceae</taxon>
        <taxon>Maribacter</taxon>
    </lineage>
</organism>
<evidence type="ECO:0000313" key="7">
    <source>
        <dbReference type="Proteomes" id="UP000598350"/>
    </source>
</evidence>
<reference evidence="6 7" key="1">
    <citation type="submission" date="2020-05" db="EMBL/GenBank/DDBJ databases">
        <title>The draft genome sequence of Maribacter arenosus CAU 1321.</title>
        <authorList>
            <person name="Mu L."/>
        </authorList>
    </citation>
    <scope>NUCLEOTIDE SEQUENCE [LARGE SCALE GENOMIC DNA]</scope>
    <source>
        <strain evidence="6 7">CAU 1321</strain>
    </source>
</reference>
<proteinExistence type="predicted"/>
<dbReference type="Gene3D" id="3.30.565.10">
    <property type="entry name" value="Histidine kinase-like ATPase, C-terminal domain"/>
    <property type="match status" value="1"/>
</dbReference>
<dbReference type="Pfam" id="PF02518">
    <property type="entry name" value="HATPase_c"/>
    <property type="match status" value="1"/>
</dbReference>
<comment type="catalytic activity">
    <reaction evidence="1">
        <text>ATP + protein L-histidine = ADP + protein N-phospho-L-histidine.</text>
        <dbReference type="EC" id="2.7.13.3"/>
    </reaction>
</comment>
<dbReference type="Gene3D" id="3.10.450.50">
    <property type="match status" value="1"/>
</dbReference>
<dbReference type="InterPro" id="IPR003594">
    <property type="entry name" value="HATPase_dom"/>
</dbReference>
<evidence type="ECO:0000256" key="2">
    <source>
        <dbReference type="ARBA" id="ARBA00012438"/>
    </source>
</evidence>
<dbReference type="PANTHER" id="PTHR43065">
    <property type="entry name" value="SENSOR HISTIDINE KINASE"/>
    <property type="match status" value="1"/>
</dbReference>
<dbReference type="Gene3D" id="1.10.287.130">
    <property type="match status" value="1"/>
</dbReference>
<dbReference type="InterPro" id="IPR037401">
    <property type="entry name" value="SnoaL-like"/>
</dbReference>
<feature type="domain" description="Histidine kinase" evidence="5">
    <location>
        <begin position="192"/>
        <end position="430"/>
    </location>
</feature>
<keyword evidence="7" id="KW-1185">Reference proteome</keyword>
<dbReference type="InterPro" id="IPR004358">
    <property type="entry name" value="Sig_transdc_His_kin-like_C"/>
</dbReference>
<dbReference type="CDD" id="cd00082">
    <property type="entry name" value="HisKA"/>
    <property type="match status" value="1"/>
</dbReference>
<comment type="caution">
    <text evidence="6">The sequence shown here is derived from an EMBL/GenBank/DDBJ whole genome shotgun (WGS) entry which is preliminary data.</text>
</comment>
<dbReference type="InterPro" id="IPR003661">
    <property type="entry name" value="HisK_dim/P_dom"/>
</dbReference>
<dbReference type="PANTHER" id="PTHR43065:SF42">
    <property type="entry name" value="TWO-COMPONENT SENSOR PPRA"/>
    <property type="match status" value="1"/>
</dbReference>
<dbReference type="PRINTS" id="PR00344">
    <property type="entry name" value="BCTRLSENSOR"/>
</dbReference>
<feature type="coiled-coil region" evidence="4">
    <location>
        <begin position="142"/>
        <end position="176"/>
    </location>
</feature>
<dbReference type="EC" id="2.7.13.3" evidence="2"/>
<dbReference type="InterPro" id="IPR036890">
    <property type="entry name" value="HATPase_C_sf"/>
</dbReference>
<dbReference type="SUPFAM" id="SSF54427">
    <property type="entry name" value="NTF2-like"/>
    <property type="match status" value="1"/>
</dbReference>
<gene>
    <name evidence="6" type="ORF">HPE63_01255</name>
</gene>
<dbReference type="SUPFAM" id="SSF55874">
    <property type="entry name" value="ATPase domain of HSP90 chaperone/DNA topoisomerase II/histidine kinase"/>
    <property type="match status" value="1"/>
</dbReference>
<dbReference type="SMART" id="SM00387">
    <property type="entry name" value="HATPase_c"/>
    <property type="match status" value="1"/>
</dbReference>
<name>A0ABR7V6F4_9FLAO</name>
<evidence type="ECO:0000256" key="3">
    <source>
        <dbReference type="ARBA" id="ARBA00022553"/>
    </source>
</evidence>
<evidence type="ECO:0000259" key="5">
    <source>
        <dbReference type="PROSITE" id="PS50109"/>
    </source>
</evidence>
<dbReference type="Proteomes" id="UP000598350">
    <property type="component" value="Unassembled WGS sequence"/>
</dbReference>
<dbReference type="Pfam" id="PF13474">
    <property type="entry name" value="SnoaL_3"/>
    <property type="match status" value="1"/>
</dbReference>
<keyword evidence="3" id="KW-0597">Phosphoprotein</keyword>
<dbReference type="PROSITE" id="PS50109">
    <property type="entry name" value="HIS_KIN"/>
    <property type="match status" value="1"/>
</dbReference>
<protein>
    <recommendedName>
        <fullName evidence="2">histidine kinase</fullName>
        <ecNumber evidence="2">2.7.13.3</ecNumber>
    </recommendedName>
</protein>
<keyword evidence="4" id="KW-0175">Coiled coil</keyword>
<dbReference type="RefSeq" id="WP_188312412.1">
    <property type="nucleotide sequence ID" value="NZ_JABTCG010000001.1"/>
</dbReference>
<dbReference type="EMBL" id="JABTCG010000001">
    <property type="protein sequence ID" value="MBD0849281.1"/>
    <property type="molecule type" value="Genomic_DNA"/>
</dbReference>
<accession>A0ABR7V6F4</accession>
<evidence type="ECO:0000256" key="1">
    <source>
        <dbReference type="ARBA" id="ARBA00000085"/>
    </source>
</evidence>
<dbReference type="InterPro" id="IPR005467">
    <property type="entry name" value="His_kinase_dom"/>
</dbReference>
<dbReference type="InterPro" id="IPR032710">
    <property type="entry name" value="NTF2-like_dom_sf"/>
</dbReference>
<dbReference type="InterPro" id="IPR036097">
    <property type="entry name" value="HisK_dim/P_sf"/>
</dbReference>
<dbReference type="SUPFAM" id="SSF47384">
    <property type="entry name" value="Homodimeric domain of signal transducing histidine kinase"/>
    <property type="match status" value="1"/>
</dbReference>